<protein>
    <recommendedName>
        <fullName evidence="1">Gingipain domain-containing protein</fullName>
    </recommendedName>
</protein>
<organism evidence="2 3">
    <name type="scientific">candidate division WOR-3 bacterium</name>
    <dbReference type="NCBI Taxonomy" id="2052148"/>
    <lineage>
        <taxon>Bacteria</taxon>
        <taxon>Bacteria division WOR-3</taxon>
    </lineage>
</organism>
<dbReference type="InterPro" id="IPR029030">
    <property type="entry name" value="Caspase-like_dom_sf"/>
</dbReference>
<proteinExistence type="predicted"/>
<dbReference type="GO" id="GO:0006508">
    <property type="term" value="P:proteolysis"/>
    <property type="evidence" value="ECO:0007669"/>
    <property type="project" value="InterPro"/>
</dbReference>
<dbReference type="EMBL" id="DMZY01000070">
    <property type="protein sequence ID" value="HAV91998.1"/>
    <property type="molecule type" value="Genomic_DNA"/>
</dbReference>
<evidence type="ECO:0000259" key="1">
    <source>
        <dbReference type="Pfam" id="PF01364"/>
    </source>
</evidence>
<sequence length="765" mass="85664">RTSWQGPVFSQANINALLNQDMLPFVSSYACLTGDYAYSSDCFGETWVKAEDKGAVSYMGSSVYSYWDEDDYMERSFFDALADSGIFFIGKLMNKAKMGVYSAYSGEGYSKRYYEMYNILGDPSLALFTQIKDTLQLNVLNLIPESSNYIDVHVSEESSSTPVANALVSLLFHGKPNQVGYTDSIGNITFNNPGSNGDSLYFMASKPNYRYDELVSQVVSSGFYPHLIESSFMDTVFTINLPDSQFSPFDTGAFNIFIENLGKETLFSLQCSLYTTKSYLNFVSPIIYFPDTILLSDSVWGLDAITAFVDSGIKNNTRDTIVFIFKDANDSVSTVKKQVKIKSPEINVFNADYTDKKTGISSLDTVKIVLSIANLSSIDDKSARFNLSPDDSNMIEFLDSSFAFALIPGEETLYSDTLRFFVKSISDTFAESGFKIVYSDTFKISDSFSFTFSINKKDYLVLDYSKDKVSGMLIDSLLGELGYFGDYLYTVSKSNLKNYKNIFLTDGYYLNNSIINSSDSIPKAIDSLCNAGLLNFYLEGGEVWYWDVKYSGGYDFANLFKIKGRIDGIPDSTLLFNGNSSTISYDMNLPYSGGLYLDVIDTLYGAKRLFSIGSDVYAVSYEDENYRTVGSSFDIGSIDDVDSVSCKKEWVKRIMLFFEKTIGIEELVSLTRLPEFGFVSMKSNLVSNELSLMYSALAGEDVNISIFNSLGRVVFNDKISVKSSGINRIVWRGFDNSERKLANGVYFIRIDNSKDSFTKKIMLIR</sequence>
<dbReference type="GO" id="GO:0008234">
    <property type="term" value="F:cysteine-type peptidase activity"/>
    <property type="evidence" value="ECO:0007669"/>
    <property type="project" value="InterPro"/>
</dbReference>
<evidence type="ECO:0000313" key="2">
    <source>
        <dbReference type="EMBL" id="HAV91998.1"/>
    </source>
</evidence>
<evidence type="ECO:0000313" key="3">
    <source>
        <dbReference type="Proteomes" id="UP000264062"/>
    </source>
</evidence>
<gene>
    <name evidence="2" type="ORF">DCW38_02315</name>
</gene>
<feature type="domain" description="Gingipain" evidence="1">
    <location>
        <begin position="2"/>
        <end position="127"/>
    </location>
</feature>
<reference evidence="2 3" key="1">
    <citation type="journal article" date="2018" name="Nat. Biotechnol.">
        <title>A standardized bacterial taxonomy based on genome phylogeny substantially revises the tree of life.</title>
        <authorList>
            <person name="Parks D.H."/>
            <person name="Chuvochina M."/>
            <person name="Waite D.W."/>
            <person name="Rinke C."/>
            <person name="Skarshewski A."/>
            <person name="Chaumeil P.A."/>
            <person name="Hugenholtz P."/>
        </authorList>
    </citation>
    <scope>NUCLEOTIDE SEQUENCE [LARGE SCALE GENOMIC DNA]</scope>
    <source>
        <strain evidence="2">UBA9956</strain>
    </source>
</reference>
<dbReference type="InterPro" id="IPR001769">
    <property type="entry name" value="Gingipain"/>
</dbReference>
<dbReference type="Gene3D" id="3.40.50.1460">
    <property type="match status" value="1"/>
</dbReference>
<name>A0A350H8Y2_UNCW3</name>
<dbReference type="Pfam" id="PF01364">
    <property type="entry name" value="Peptidase_C25"/>
    <property type="match status" value="1"/>
</dbReference>
<dbReference type="Proteomes" id="UP000264062">
    <property type="component" value="Unassembled WGS sequence"/>
</dbReference>
<dbReference type="InterPro" id="IPR026444">
    <property type="entry name" value="Secre_tail"/>
</dbReference>
<dbReference type="Gene3D" id="2.60.40.4070">
    <property type="match status" value="1"/>
</dbReference>
<feature type="non-terminal residue" evidence="2">
    <location>
        <position position="1"/>
    </location>
</feature>
<dbReference type="AlphaFoldDB" id="A0A350H8Y2"/>
<comment type="caution">
    <text evidence="2">The sequence shown here is derived from an EMBL/GenBank/DDBJ whole genome shotgun (WGS) entry which is preliminary data.</text>
</comment>
<dbReference type="SUPFAM" id="SSF52129">
    <property type="entry name" value="Caspase-like"/>
    <property type="match status" value="1"/>
</dbReference>
<accession>A0A350H8Y2</accession>
<dbReference type="NCBIfam" id="TIGR04183">
    <property type="entry name" value="Por_Secre_tail"/>
    <property type="match status" value="1"/>
</dbReference>